<dbReference type="Proteomes" id="UP000656548">
    <property type="component" value="Unassembled WGS sequence"/>
</dbReference>
<protein>
    <submittedName>
        <fullName evidence="6">AcrR family transcriptional regulator</fullName>
    </submittedName>
</protein>
<evidence type="ECO:0000313" key="7">
    <source>
        <dbReference type="Proteomes" id="UP000656548"/>
    </source>
</evidence>
<dbReference type="Pfam" id="PF00440">
    <property type="entry name" value="TetR_N"/>
    <property type="match status" value="1"/>
</dbReference>
<proteinExistence type="predicted"/>
<name>A0ABR9LKK1_9PSEU</name>
<dbReference type="PRINTS" id="PR00455">
    <property type="entry name" value="HTHTETR"/>
</dbReference>
<evidence type="ECO:0000259" key="5">
    <source>
        <dbReference type="PROSITE" id="PS50977"/>
    </source>
</evidence>
<dbReference type="PROSITE" id="PS50977">
    <property type="entry name" value="HTH_TETR_2"/>
    <property type="match status" value="1"/>
</dbReference>
<feature type="DNA-binding region" description="H-T-H motif" evidence="4">
    <location>
        <begin position="24"/>
        <end position="43"/>
    </location>
</feature>
<dbReference type="InterPro" id="IPR036271">
    <property type="entry name" value="Tet_transcr_reg_TetR-rel_C_sf"/>
</dbReference>
<dbReference type="Gene3D" id="1.10.357.10">
    <property type="entry name" value="Tetracycline Repressor, domain 2"/>
    <property type="match status" value="1"/>
</dbReference>
<dbReference type="PANTHER" id="PTHR30055">
    <property type="entry name" value="HTH-TYPE TRANSCRIPTIONAL REGULATOR RUTR"/>
    <property type="match status" value="1"/>
</dbReference>
<feature type="domain" description="HTH tetR-type" evidence="5">
    <location>
        <begin position="1"/>
        <end position="61"/>
    </location>
</feature>
<keyword evidence="2 4" id="KW-0238">DNA-binding</keyword>
<dbReference type="InterPro" id="IPR050109">
    <property type="entry name" value="HTH-type_TetR-like_transc_reg"/>
</dbReference>
<dbReference type="EMBL" id="JADBEJ010000008">
    <property type="protein sequence ID" value="MBE1581178.1"/>
    <property type="molecule type" value="Genomic_DNA"/>
</dbReference>
<evidence type="ECO:0000256" key="4">
    <source>
        <dbReference type="PROSITE-ProRule" id="PRU00335"/>
    </source>
</evidence>
<evidence type="ECO:0000313" key="6">
    <source>
        <dbReference type="EMBL" id="MBE1581178.1"/>
    </source>
</evidence>
<comment type="caution">
    <text evidence="6">The sequence shown here is derived from an EMBL/GenBank/DDBJ whole genome shotgun (WGS) entry which is preliminary data.</text>
</comment>
<organism evidence="6 7">
    <name type="scientific">Amycolatopsis roodepoortensis</name>
    <dbReference type="NCBI Taxonomy" id="700274"/>
    <lineage>
        <taxon>Bacteria</taxon>
        <taxon>Bacillati</taxon>
        <taxon>Actinomycetota</taxon>
        <taxon>Actinomycetes</taxon>
        <taxon>Pseudonocardiales</taxon>
        <taxon>Pseudonocardiaceae</taxon>
        <taxon>Amycolatopsis</taxon>
    </lineage>
</organism>
<gene>
    <name evidence="6" type="ORF">H4W30_008259</name>
</gene>
<dbReference type="InterPro" id="IPR001647">
    <property type="entry name" value="HTH_TetR"/>
</dbReference>
<evidence type="ECO:0000256" key="1">
    <source>
        <dbReference type="ARBA" id="ARBA00023015"/>
    </source>
</evidence>
<keyword evidence="7" id="KW-1185">Reference proteome</keyword>
<dbReference type="InterPro" id="IPR009057">
    <property type="entry name" value="Homeodomain-like_sf"/>
</dbReference>
<sequence>MGSREEIVAAAAKVMREQGYAHATTKAIARAAGYSEALLYKHFKDKTEIFMSVLTERLPALGTTLDELMRSAADAPLVENLARLARITLAFYLESFPISVSLFSSRELLATHRERVTNRAGGPDVPLVRLSAYLGEEVRLGRVREDADLDAAASLLLGACFQYAFLASFEDREPSAEELDRWAERLAGTLVAALVVSGNDGSNRPEHSRGRR</sequence>
<keyword evidence="3" id="KW-0804">Transcription</keyword>
<dbReference type="RefSeq" id="WP_192747578.1">
    <property type="nucleotide sequence ID" value="NZ_JADBEJ010000008.1"/>
</dbReference>
<accession>A0ABR9LKK1</accession>
<dbReference type="SUPFAM" id="SSF46689">
    <property type="entry name" value="Homeodomain-like"/>
    <property type="match status" value="1"/>
</dbReference>
<evidence type="ECO:0000256" key="3">
    <source>
        <dbReference type="ARBA" id="ARBA00023163"/>
    </source>
</evidence>
<keyword evidence="1" id="KW-0805">Transcription regulation</keyword>
<evidence type="ECO:0000256" key="2">
    <source>
        <dbReference type="ARBA" id="ARBA00023125"/>
    </source>
</evidence>
<dbReference type="PANTHER" id="PTHR30055:SF234">
    <property type="entry name" value="HTH-TYPE TRANSCRIPTIONAL REGULATOR BETI"/>
    <property type="match status" value="1"/>
</dbReference>
<dbReference type="SUPFAM" id="SSF48498">
    <property type="entry name" value="Tetracyclin repressor-like, C-terminal domain"/>
    <property type="match status" value="1"/>
</dbReference>
<reference evidence="6 7" key="1">
    <citation type="submission" date="2020-10" db="EMBL/GenBank/DDBJ databases">
        <title>Sequencing the genomes of 1000 actinobacteria strains.</title>
        <authorList>
            <person name="Klenk H.-P."/>
        </authorList>
    </citation>
    <scope>NUCLEOTIDE SEQUENCE [LARGE SCALE GENOMIC DNA]</scope>
    <source>
        <strain evidence="6 7">DSM 46661</strain>
    </source>
</reference>